<dbReference type="SUPFAM" id="SSF53649">
    <property type="entry name" value="Alkaline phosphatase-like"/>
    <property type="match status" value="1"/>
</dbReference>
<reference evidence="11 12" key="1">
    <citation type="submission" date="2015-09" db="EMBL/GenBank/DDBJ databases">
        <authorList>
            <consortium name="Pathogen Informatics"/>
        </authorList>
    </citation>
    <scope>NUCLEOTIDE SEQUENCE [LARGE SCALE GENOMIC DNA]</scope>
    <source>
        <strain evidence="11 12">2789STDY5834880</strain>
    </source>
</reference>
<feature type="binding site" evidence="7">
    <location>
        <position position="461"/>
    </location>
    <ligand>
        <name>substrate</name>
    </ligand>
</feature>
<feature type="binding site" evidence="8">
    <location>
        <position position="512"/>
    </location>
    <ligand>
        <name>Mn(2+)</name>
        <dbReference type="ChEBI" id="CHEBI:29035"/>
    </ligand>
</feature>
<evidence type="ECO:0000256" key="1">
    <source>
        <dbReference type="ARBA" id="ARBA00004651"/>
    </source>
</evidence>
<dbReference type="EMBL" id="CZAI01000001">
    <property type="protein sequence ID" value="CUO65842.1"/>
    <property type="molecule type" value="Genomic_DNA"/>
</dbReference>
<feature type="transmembrane region" description="Helical" evidence="9">
    <location>
        <begin position="97"/>
        <end position="118"/>
    </location>
</feature>
<dbReference type="AlphaFoldDB" id="A0A174GT35"/>
<evidence type="ECO:0000256" key="9">
    <source>
        <dbReference type="SAM" id="Phobius"/>
    </source>
</evidence>
<dbReference type="GO" id="GO:0005886">
    <property type="term" value="C:plasma membrane"/>
    <property type="evidence" value="ECO:0007669"/>
    <property type="project" value="UniProtKB-SubCell"/>
</dbReference>
<feature type="domain" description="Sulfatase N-terminal" evidence="10">
    <location>
        <begin position="296"/>
        <end position="564"/>
    </location>
</feature>
<evidence type="ECO:0000259" key="10">
    <source>
        <dbReference type="Pfam" id="PF00884"/>
    </source>
</evidence>
<dbReference type="CDD" id="cd16015">
    <property type="entry name" value="LTA_synthase"/>
    <property type="match status" value="1"/>
</dbReference>
<feature type="transmembrane region" description="Helical" evidence="9">
    <location>
        <begin position="12"/>
        <end position="34"/>
    </location>
</feature>
<dbReference type="InterPro" id="IPR012160">
    <property type="entry name" value="LtaS-like"/>
</dbReference>
<dbReference type="InterPro" id="IPR017850">
    <property type="entry name" value="Alkaline_phosphatase_core_sf"/>
</dbReference>
<evidence type="ECO:0000256" key="6">
    <source>
        <dbReference type="PIRSR" id="PIRSR005091-1"/>
    </source>
</evidence>
<dbReference type="GO" id="GO:0046872">
    <property type="term" value="F:metal ion binding"/>
    <property type="evidence" value="ECO:0007669"/>
    <property type="project" value="UniProtKB-KW"/>
</dbReference>
<dbReference type="PIRSF" id="PIRSF005091">
    <property type="entry name" value="Mmb_sulf_HI1246"/>
    <property type="match status" value="1"/>
</dbReference>
<name>A0A174GT35_9BACE</name>
<evidence type="ECO:0000313" key="11">
    <source>
        <dbReference type="EMBL" id="CUO65842.1"/>
    </source>
</evidence>
<feature type="transmembrane region" description="Helical" evidence="9">
    <location>
        <begin position="187"/>
        <end position="208"/>
    </location>
</feature>
<feature type="binding site" evidence="8">
    <location>
        <position position="513"/>
    </location>
    <ligand>
        <name>Mn(2+)</name>
        <dbReference type="ChEBI" id="CHEBI:29035"/>
    </ligand>
</feature>
<feature type="binding site" evidence="8">
    <location>
        <position position="304"/>
    </location>
    <ligand>
        <name>Mn(2+)</name>
        <dbReference type="ChEBI" id="CHEBI:29035"/>
    </ligand>
</feature>
<dbReference type="InterPro" id="IPR000917">
    <property type="entry name" value="Sulfatase_N"/>
</dbReference>
<keyword evidence="5 9" id="KW-0472">Membrane</keyword>
<gene>
    <name evidence="11" type="primary">ltaS1</name>
    <name evidence="11" type="ORF">ERS852494_00439</name>
</gene>
<feature type="binding site" evidence="8">
    <location>
        <position position="344"/>
    </location>
    <ligand>
        <name>Mn(2+)</name>
        <dbReference type="ChEBI" id="CHEBI:29035"/>
    </ligand>
</feature>
<feature type="transmembrane region" description="Helical" evidence="9">
    <location>
        <begin position="61"/>
        <end position="85"/>
    </location>
</feature>
<keyword evidence="3 9" id="KW-0812">Transmembrane</keyword>
<evidence type="ECO:0000256" key="8">
    <source>
        <dbReference type="PIRSR" id="PIRSR005091-3"/>
    </source>
</evidence>
<dbReference type="GO" id="GO:0016740">
    <property type="term" value="F:transferase activity"/>
    <property type="evidence" value="ECO:0007669"/>
    <property type="project" value="UniProtKB-KW"/>
</dbReference>
<evidence type="ECO:0000256" key="3">
    <source>
        <dbReference type="ARBA" id="ARBA00022692"/>
    </source>
</evidence>
<evidence type="ECO:0000313" key="12">
    <source>
        <dbReference type="Proteomes" id="UP000095657"/>
    </source>
</evidence>
<accession>A0A174GT35</accession>
<dbReference type="STRING" id="47678.ERS852494_00439"/>
<organism evidence="11 12">
    <name type="scientific">Bacteroides caccae</name>
    <dbReference type="NCBI Taxonomy" id="47678"/>
    <lineage>
        <taxon>Bacteria</taxon>
        <taxon>Pseudomonadati</taxon>
        <taxon>Bacteroidota</taxon>
        <taxon>Bacteroidia</taxon>
        <taxon>Bacteroidales</taxon>
        <taxon>Bacteroidaceae</taxon>
        <taxon>Bacteroides</taxon>
    </lineage>
</organism>
<dbReference type="PANTHER" id="PTHR47371">
    <property type="entry name" value="LIPOTEICHOIC ACID SYNTHASE"/>
    <property type="match status" value="1"/>
</dbReference>
<keyword evidence="2" id="KW-1003">Cell membrane</keyword>
<feature type="transmembrane region" description="Helical" evidence="9">
    <location>
        <begin position="149"/>
        <end position="175"/>
    </location>
</feature>
<keyword evidence="11" id="KW-0808">Transferase</keyword>
<keyword evidence="4 9" id="KW-1133">Transmembrane helix</keyword>
<protein>
    <submittedName>
        <fullName evidence="11">Phosphoglycerol transferase-like alkaline phosphatase superfamily protein</fullName>
    </submittedName>
</protein>
<dbReference type="Proteomes" id="UP000095657">
    <property type="component" value="Unassembled WGS sequence"/>
</dbReference>
<evidence type="ECO:0000256" key="4">
    <source>
        <dbReference type="ARBA" id="ARBA00022989"/>
    </source>
</evidence>
<sequence>MKGISIKRFECYLLYLLSIHVVALFIFFIFRFTLFCSIDYQFPAEIKGDVLLQSGAFLRGLWFDNVIACYILLLPLAVLWIAALCNYTAKWMFRSTTVYFSCFYSVSFVIAAANIPYFEYFFKTINSSIYNWFGYGGTTAGLMFGESSYYFPIFLGLLSIVVFVWGASSLTSYFYRRAEKAAPQISLLSRVAVLVAGAICIGLCLFGIRGRMGYNPIKVSQAYYCEDPFLNQLGVNPVFNLLTSTLDDNREENRTLHLMSEEDALSKVQKYLHRQGIDRLSPIARKVEREGTPNRRNVVLVFMESMSANLMGTFGSDKKLTPYLDSLYQQSLSFSHFYSSGIHTNHGIYSTLYSFPAIMKRNAMKGSVIPVYSGLPTVLQENGYCNLFFMTHESQYDNMNAFLRTNGFDEIYAQENYPSEKVVNSFGVQDDFMYQYALPILNERAGTGNPFFSVLLSISNHPPYVIPPYFHPHSDVLEEQIVEYADWSIRQFMQAAEKQPWFDNTIFVFLGDHGKMVGTPECEMPQSYNHIPLMIYGKDIKPGVYDGFGGQVDVSPTLLGLLNISYLQNNFGVNLLEEERPCMFFTADNLIGARDSVNMFIYSPDSQQEFKYKLEEGKLHAATGTDEEAFRNLKDYCFSMLQSTESLVKEHKTLDKVSVKK</sequence>
<dbReference type="Pfam" id="PF00884">
    <property type="entry name" value="Sulfatase"/>
    <property type="match status" value="1"/>
</dbReference>
<dbReference type="InterPro" id="IPR050448">
    <property type="entry name" value="OpgB/LTA_synthase_biosynth"/>
</dbReference>
<evidence type="ECO:0000256" key="2">
    <source>
        <dbReference type="ARBA" id="ARBA00022475"/>
    </source>
</evidence>
<comment type="subcellular location">
    <subcellularLocation>
        <location evidence="1">Cell membrane</location>
        <topology evidence="1">Multi-pass membrane protein</topology>
    </subcellularLocation>
</comment>
<keyword evidence="7" id="KW-0464">Manganese</keyword>
<dbReference type="Gene3D" id="3.40.720.10">
    <property type="entry name" value="Alkaline Phosphatase, subunit A"/>
    <property type="match status" value="1"/>
</dbReference>
<evidence type="ECO:0000256" key="7">
    <source>
        <dbReference type="PIRSR" id="PIRSR005091-2"/>
    </source>
</evidence>
<dbReference type="RefSeq" id="WP_055170042.1">
    <property type="nucleotide sequence ID" value="NZ_CZAI01000001.1"/>
</dbReference>
<dbReference type="PANTHER" id="PTHR47371:SF3">
    <property type="entry name" value="PHOSPHOGLYCEROL TRANSFERASE I"/>
    <property type="match status" value="1"/>
</dbReference>
<keyword evidence="7" id="KW-0479">Metal-binding</keyword>
<dbReference type="Gene3D" id="3.30.1120.80">
    <property type="match status" value="1"/>
</dbReference>
<feature type="active site" evidence="6">
    <location>
        <position position="344"/>
    </location>
</feature>
<evidence type="ECO:0000256" key="5">
    <source>
        <dbReference type="ARBA" id="ARBA00023136"/>
    </source>
</evidence>
<proteinExistence type="predicted"/>